<reference evidence="4" key="1">
    <citation type="submission" date="2016-11" db="EMBL/GenBank/DDBJ databases">
        <authorList>
            <person name="Varghese N."/>
            <person name="Submissions S."/>
        </authorList>
    </citation>
    <scope>NUCLEOTIDE SEQUENCE [LARGE SCALE GENOMIC DNA]</scope>
    <source>
        <strain evidence="4">CGMCC 1.2749</strain>
    </source>
</reference>
<evidence type="ECO:0000313" key="3">
    <source>
        <dbReference type="EMBL" id="SHM83415.1"/>
    </source>
</evidence>
<proteinExistence type="predicted"/>
<dbReference type="InterPro" id="IPR007349">
    <property type="entry name" value="DUF418"/>
</dbReference>
<name>A0A1M7LYU6_9FLAO</name>
<dbReference type="AlphaFoldDB" id="A0A1M7LYU6"/>
<feature type="domain" description="DUF418" evidence="2">
    <location>
        <begin position="225"/>
        <end position="381"/>
    </location>
</feature>
<feature type="transmembrane region" description="Helical" evidence="1">
    <location>
        <begin position="200"/>
        <end position="222"/>
    </location>
</feature>
<dbReference type="RefSeq" id="WP_073209226.1">
    <property type="nucleotide sequence ID" value="NZ_FRCL01000007.1"/>
</dbReference>
<feature type="transmembrane region" description="Helical" evidence="1">
    <location>
        <begin position="94"/>
        <end position="110"/>
    </location>
</feature>
<feature type="transmembrane region" description="Helical" evidence="1">
    <location>
        <begin position="313"/>
        <end position="334"/>
    </location>
</feature>
<dbReference type="STRING" id="178356.SAMN05216269_107199"/>
<dbReference type="Pfam" id="PF04235">
    <property type="entry name" value="DUF418"/>
    <property type="match status" value="1"/>
</dbReference>
<dbReference type="PANTHER" id="PTHR30590">
    <property type="entry name" value="INNER MEMBRANE PROTEIN"/>
    <property type="match status" value="1"/>
</dbReference>
<dbReference type="InterPro" id="IPR052529">
    <property type="entry name" value="Bact_Transport_Assoc"/>
</dbReference>
<dbReference type="EMBL" id="FRCL01000007">
    <property type="protein sequence ID" value="SHM83415.1"/>
    <property type="molecule type" value="Genomic_DNA"/>
</dbReference>
<feature type="transmembrane region" description="Helical" evidence="1">
    <location>
        <begin position="274"/>
        <end position="292"/>
    </location>
</feature>
<feature type="transmembrane region" description="Helical" evidence="1">
    <location>
        <begin position="61"/>
        <end position="82"/>
    </location>
</feature>
<dbReference type="OrthoDB" id="9807744at2"/>
<evidence type="ECO:0000256" key="1">
    <source>
        <dbReference type="SAM" id="Phobius"/>
    </source>
</evidence>
<dbReference type="Proteomes" id="UP000184092">
    <property type="component" value="Unassembled WGS sequence"/>
</dbReference>
<keyword evidence="1" id="KW-0812">Transmembrane</keyword>
<accession>A0A1M7LYU6</accession>
<evidence type="ECO:0000313" key="4">
    <source>
        <dbReference type="Proteomes" id="UP000184092"/>
    </source>
</evidence>
<protein>
    <recommendedName>
        <fullName evidence="2">DUF418 domain-containing protein</fullName>
    </recommendedName>
</protein>
<organism evidence="3 4">
    <name type="scientific">Flavobacterium xinjiangense</name>
    <dbReference type="NCBI Taxonomy" id="178356"/>
    <lineage>
        <taxon>Bacteria</taxon>
        <taxon>Pseudomonadati</taxon>
        <taxon>Bacteroidota</taxon>
        <taxon>Flavobacteriia</taxon>
        <taxon>Flavobacteriales</taxon>
        <taxon>Flavobacteriaceae</taxon>
        <taxon>Flavobacterium</taxon>
    </lineage>
</organism>
<feature type="transmembrane region" description="Helical" evidence="1">
    <location>
        <begin position="340"/>
        <end position="357"/>
    </location>
</feature>
<keyword evidence="4" id="KW-1185">Reference proteome</keyword>
<feature type="transmembrane region" description="Helical" evidence="1">
    <location>
        <begin position="20"/>
        <end position="41"/>
    </location>
</feature>
<gene>
    <name evidence="3" type="ORF">SAMN05216269_107199</name>
</gene>
<feature type="transmembrane region" description="Helical" evidence="1">
    <location>
        <begin position="243"/>
        <end position="262"/>
    </location>
</feature>
<keyword evidence="1" id="KW-0472">Membrane</keyword>
<keyword evidence="1" id="KW-1133">Transmembrane helix</keyword>
<dbReference type="PANTHER" id="PTHR30590:SF3">
    <property type="entry name" value="HYPOTHETICAL MEMBRANE SPANNING PROTEIN"/>
    <property type="match status" value="1"/>
</dbReference>
<sequence length="414" mass="47778">MSNSFQPIEENKRTAIVDILRGWALLGVVIGNYSDFFHIGLPSSAQDNSVLSHMLAAVNEIFFAAKSWTLLTILFGYGFAVLLNNVASKGKNPVCFFGWRMTLLFMFAFIDSAFWLGDILKDYAFLGLILLLFYKSSAKTILITCLLLFLMIPFIAAYINNIHMVYPEISTSPEYLKLFYSGNWFDFFEFNLLASYYEQIIVLGYAITAHVVMFACMLLGFYAQKINFFNRLHELKKQLKTTLFISLFTALSLGVFLKFAMVNKLTFFSYFNPFYWLILSTMLFIATGICLLHCSSKLKTIFNYFRVSGKMTLTNYMAQNILAAFIFSGIGLNISNSMPYWFYFSLAISVFIIQLFISKWWLSKYNYGPVEWLWRVLSYGKLFPLKKTEKNNLPIITISNENQKKESALETIKY</sequence>
<feature type="transmembrane region" description="Helical" evidence="1">
    <location>
        <begin position="141"/>
        <end position="159"/>
    </location>
</feature>
<evidence type="ECO:0000259" key="2">
    <source>
        <dbReference type="Pfam" id="PF04235"/>
    </source>
</evidence>